<sequence>MSGPPPYVPVPTSPEHEPLPDWSRPQNNILISRTFSALTKARFIVDPNLYVPDSLLTPPEWDPYIPIFGSKPKPNIQLAVTFGAIDAHIHVLPRNATVTRRHAYHAAFPLDRLRGREASPEQSTLEASTTTGDITLHIEVPTASPISVRASSTFGHICLYLPHTFHGPLTITSALGTPRLSAALGGVCTPISEVGNAKRWFVGDLGAWNEEKADQVLAGTTFGKVWIGYEGEEEEAKRALRWGALQWGVNIVVALLVLKILQWVFVFLVWVLALAGII</sequence>
<protein>
    <recommendedName>
        <fullName evidence="3">DUF7330 domain-containing protein</fullName>
    </recommendedName>
</protein>
<keyword evidence="2" id="KW-0812">Transmembrane</keyword>
<dbReference type="EMBL" id="JARJLG010000078">
    <property type="protein sequence ID" value="KAJ7751495.1"/>
    <property type="molecule type" value="Genomic_DNA"/>
</dbReference>
<keyword evidence="5" id="KW-1185">Reference proteome</keyword>
<organism evidence="4 5">
    <name type="scientific">Mycena maculata</name>
    <dbReference type="NCBI Taxonomy" id="230809"/>
    <lineage>
        <taxon>Eukaryota</taxon>
        <taxon>Fungi</taxon>
        <taxon>Dikarya</taxon>
        <taxon>Basidiomycota</taxon>
        <taxon>Agaricomycotina</taxon>
        <taxon>Agaricomycetes</taxon>
        <taxon>Agaricomycetidae</taxon>
        <taxon>Agaricales</taxon>
        <taxon>Marasmiineae</taxon>
        <taxon>Mycenaceae</taxon>
        <taxon>Mycena</taxon>
    </lineage>
</organism>
<evidence type="ECO:0000259" key="3">
    <source>
        <dbReference type="Pfam" id="PF24016"/>
    </source>
</evidence>
<dbReference type="InterPro" id="IPR055754">
    <property type="entry name" value="DUF7330"/>
</dbReference>
<dbReference type="AlphaFoldDB" id="A0AAD7IVX6"/>
<keyword evidence="2" id="KW-0472">Membrane</keyword>
<evidence type="ECO:0000256" key="2">
    <source>
        <dbReference type="SAM" id="Phobius"/>
    </source>
</evidence>
<evidence type="ECO:0000313" key="5">
    <source>
        <dbReference type="Proteomes" id="UP001215280"/>
    </source>
</evidence>
<accession>A0AAD7IVX6</accession>
<feature type="compositionally biased region" description="Pro residues" evidence="1">
    <location>
        <begin position="1"/>
        <end position="12"/>
    </location>
</feature>
<keyword evidence="2" id="KW-1133">Transmembrane helix</keyword>
<feature type="domain" description="DUF7330" evidence="3">
    <location>
        <begin position="30"/>
        <end position="232"/>
    </location>
</feature>
<gene>
    <name evidence="4" type="ORF">DFH07DRAFT_774739</name>
</gene>
<proteinExistence type="predicted"/>
<evidence type="ECO:0000256" key="1">
    <source>
        <dbReference type="SAM" id="MobiDB-lite"/>
    </source>
</evidence>
<feature type="transmembrane region" description="Helical" evidence="2">
    <location>
        <begin position="247"/>
        <end position="273"/>
    </location>
</feature>
<comment type="caution">
    <text evidence="4">The sequence shown here is derived from an EMBL/GenBank/DDBJ whole genome shotgun (WGS) entry which is preliminary data.</text>
</comment>
<dbReference type="Proteomes" id="UP001215280">
    <property type="component" value="Unassembled WGS sequence"/>
</dbReference>
<feature type="region of interest" description="Disordered" evidence="1">
    <location>
        <begin position="1"/>
        <end position="22"/>
    </location>
</feature>
<reference evidence="4" key="1">
    <citation type="submission" date="2023-03" db="EMBL/GenBank/DDBJ databases">
        <title>Massive genome expansion in bonnet fungi (Mycena s.s.) driven by repeated elements and novel gene families across ecological guilds.</title>
        <authorList>
            <consortium name="Lawrence Berkeley National Laboratory"/>
            <person name="Harder C.B."/>
            <person name="Miyauchi S."/>
            <person name="Viragh M."/>
            <person name="Kuo A."/>
            <person name="Thoen E."/>
            <person name="Andreopoulos B."/>
            <person name="Lu D."/>
            <person name="Skrede I."/>
            <person name="Drula E."/>
            <person name="Henrissat B."/>
            <person name="Morin E."/>
            <person name="Kohler A."/>
            <person name="Barry K."/>
            <person name="LaButti K."/>
            <person name="Morin E."/>
            <person name="Salamov A."/>
            <person name="Lipzen A."/>
            <person name="Mereny Z."/>
            <person name="Hegedus B."/>
            <person name="Baldrian P."/>
            <person name="Stursova M."/>
            <person name="Weitz H."/>
            <person name="Taylor A."/>
            <person name="Grigoriev I.V."/>
            <person name="Nagy L.G."/>
            <person name="Martin F."/>
            <person name="Kauserud H."/>
        </authorList>
    </citation>
    <scope>NUCLEOTIDE SEQUENCE</scope>
    <source>
        <strain evidence="4">CBHHK188m</strain>
    </source>
</reference>
<evidence type="ECO:0000313" key="4">
    <source>
        <dbReference type="EMBL" id="KAJ7751495.1"/>
    </source>
</evidence>
<dbReference type="Pfam" id="PF24016">
    <property type="entry name" value="DUF7330"/>
    <property type="match status" value="1"/>
</dbReference>
<name>A0AAD7IVX6_9AGAR</name>